<dbReference type="Pfam" id="PF11887">
    <property type="entry name" value="Mce4_CUP1"/>
    <property type="match status" value="1"/>
</dbReference>
<sequence>MTMGLLDALRGRERDPSRATLVARGIVALSVLAVVVAGLVLLGNGTFADRLTATVALDDAGGSLVPGADVKHRGVVVGRVAALDRADRDGEVEVTVDLDPDLAGDVPVDVTARVLPASVFGTSFVDLVSAGRGARGLAAGVRIEQDRRHQTLEIQAVLDGLDRVVGDLGPARLATALDGLATALDGNGERLGRTIVTLHRYLGRLNPSMPRVRRNLELLATNLDAFATYAPDLLDATDDALVAARTVVEHEGRFGALVRSGGRTFGRTARVLEANERGLVDMLLRTAVVVDALYDGRRDLVEGLLSTLDFADGFTEALSHGRYLRIAGDLQLAEEPAYGRGACPSYGAHRGRGC</sequence>
<dbReference type="AlphaFoldDB" id="A0A6I3J602"/>
<dbReference type="InterPro" id="IPR024516">
    <property type="entry name" value="Mce_C"/>
</dbReference>
<dbReference type="GO" id="GO:0005576">
    <property type="term" value="C:extracellular region"/>
    <property type="evidence" value="ECO:0007669"/>
    <property type="project" value="TreeGrafter"/>
</dbReference>
<protein>
    <submittedName>
        <fullName evidence="3">MCE family protein</fullName>
    </submittedName>
</protein>
<dbReference type="Proteomes" id="UP000433406">
    <property type="component" value="Unassembled WGS sequence"/>
</dbReference>
<dbReference type="InterPro" id="IPR003399">
    <property type="entry name" value="Mce/MlaD"/>
</dbReference>
<comment type="caution">
    <text evidence="3">The sequence shown here is derived from an EMBL/GenBank/DDBJ whole genome shotgun (WGS) entry which is preliminary data.</text>
</comment>
<evidence type="ECO:0000313" key="4">
    <source>
        <dbReference type="Proteomes" id="UP000433406"/>
    </source>
</evidence>
<gene>
    <name evidence="3" type="ORF">GGQ22_06920</name>
</gene>
<dbReference type="EMBL" id="WLCI01000006">
    <property type="protein sequence ID" value="MTB94812.1"/>
    <property type="molecule type" value="Genomic_DNA"/>
</dbReference>
<feature type="domain" description="Mammalian cell entry C-terminal" evidence="2">
    <location>
        <begin position="135"/>
        <end position="294"/>
    </location>
</feature>
<reference evidence="3 4" key="1">
    <citation type="submission" date="2019-10" db="EMBL/GenBank/DDBJ databases">
        <title>Nocardioides novel species isolated from the excrement of Marmot.</title>
        <authorList>
            <person name="Zhang G."/>
        </authorList>
    </citation>
    <scope>NUCLEOTIDE SEQUENCE [LARGE SCALE GENOMIC DNA]</scope>
    <source>
        <strain evidence="4">zg-579</strain>
    </source>
</reference>
<dbReference type="Pfam" id="PF02470">
    <property type="entry name" value="MlaD"/>
    <property type="match status" value="1"/>
</dbReference>
<dbReference type="PANTHER" id="PTHR33371:SF19">
    <property type="entry name" value="MCE-FAMILY PROTEIN MCE4A"/>
    <property type="match status" value="1"/>
</dbReference>
<dbReference type="InterPro" id="IPR052336">
    <property type="entry name" value="MlaD_Phospholipid_Transporter"/>
</dbReference>
<evidence type="ECO:0000313" key="3">
    <source>
        <dbReference type="EMBL" id="MTB94812.1"/>
    </source>
</evidence>
<evidence type="ECO:0000259" key="1">
    <source>
        <dbReference type="Pfam" id="PF02470"/>
    </source>
</evidence>
<organism evidence="3 4">
    <name type="scientific">Nocardioides marmotae</name>
    <dbReference type="NCBI Taxonomy" id="2663857"/>
    <lineage>
        <taxon>Bacteria</taxon>
        <taxon>Bacillati</taxon>
        <taxon>Actinomycetota</taxon>
        <taxon>Actinomycetes</taxon>
        <taxon>Propionibacteriales</taxon>
        <taxon>Nocardioidaceae</taxon>
        <taxon>Nocardioides</taxon>
    </lineage>
</organism>
<dbReference type="GO" id="GO:0051701">
    <property type="term" value="P:biological process involved in interaction with host"/>
    <property type="evidence" value="ECO:0007669"/>
    <property type="project" value="TreeGrafter"/>
</dbReference>
<name>A0A6I3J602_9ACTN</name>
<evidence type="ECO:0000259" key="2">
    <source>
        <dbReference type="Pfam" id="PF11887"/>
    </source>
</evidence>
<accession>A0A6I3J602</accession>
<dbReference type="PANTHER" id="PTHR33371">
    <property type="entry name" value="INTERMEMBRANE PHOSPHOLIPID TRANSPORT SYSTEM BINDING PROTEIN MLAD-RELATED"/>
    <property type="match status" value="1"/>
</dbReference>
<proteinExistence type="predicted"/>
<feature type="domain" description="Mce/MlaD" evidence="1">
    <location>
        <begin position="52"/>
        <end position="128"/>
    </location>
</feature>
<keyword evidence="4" id="KW-1185">Reference proteome</keyword>